<dbReference type="Proteomes" id="UP000530928">
    <property type="component" value="Unassembled WGS sequence"/>
</dbReference>
<evidence type="ECO:0000313" key="3">
    <source>
        <dbReference type="Proteomes" id="UP000530928"/>
    </source>
</evidence>
<dbReference type="InterPro" id="IPR021708">
    <property type="entry name" value="DUF3291"/>
</dbReference>
<accession>A0A7W0HUP9</accession>
<dbReference type="InterPro" id="IPR011008">
    <property type="entry name" value="Dimeric_a/b-barrel"/>
</dbReference>
<dbReference type="AlphaFoldDB" id="A0A7W0HUP9"/>
<proteinExistence type="predicted"/>
<organism evidence="2 3">
    <name type="scientific">Nonomuraea soli</name>
    <dbReference type="NCBI Taxonomy" id="1032476"/>
    <lineage>
        <taxon>Bacteria</taxon>
        <taxon>Bacillati</taxon>
        <taxon>Actinomycetota</taxon>
        <taxon>Actinomycetes</taxon>
        <taxon>Streptosporangiales</taxon>
        <taxon>Streptosporangiaceae</taxon>
        <taxon>Nonomuraea</taxon>
    </lineage>
</organism>
<keyword evidence="3" id="KW-1185">Reference proteome</keyword>
<protein>
    <recommendedName>
        <fullName evidence="1">DUF3291 domain-containing protein</fullName>
    </recommendedName>
</protein>
<dbReference type="RefSeq" id="WP_181615016.1">
    <property type="nucleotide sequence ID" value="NZ_BAABAM010000007.1"/>
</dbReference>
<evidence type="ECO:0000259" key="1">
    <source>
        <dbReference type="Pfam" id="PF11695"/>
    </source>
</evidence>
<reference evidence="2 3" key="1">
    <citation type="submission" date="2020-07" db="EMBL/GenBank/DDBJ databases">
        <title>Genomic Encyclopedia of Type Strains, Phase IV (KMG-IV): sequencing the most valuable type-strain genomes for metagenomic binning, comparative biology and taxonomic classification.</title>
        <authorList>
            <person name="Goeker M."/>
        </authorList>
    </citation>
    <scope>NUCLEOTIDE SEQUENCE [LARGE SCALE GENOMIC DNA]</scope>
    <source>
        <strain evidence="2 3">DSM 45533</strain>
    </source>
</reference>
<name>A0A7W0HUP9_9ACTN</name>
<comment type="caution">
    <text evidence="2">The sequence shown here is derived from an EMBL/GenBank/DDBJ whole genome shotgun (WGS) entry which is preliminary data.</text>
</comment>
<feature type="domain" description="DUF3291" evidence="1">
    <location>
        <begin position="3"/>
        <end position="140"/>
    </location>
</feature>
<dbReference type="EMBL" id="JACDUR010000008">
    <property type="protein sequence ID" value="MBA2896320.1"/>
    <property type="molecule type" value="Genomic_DNA"/>
</dbReference>
<sequence length="161" mass="18725">MHLAQLNVARMVAPLDDPVMADFKNALGPINELAESTPGFVWRLKGSEDDPTALVDHDYGDFAVTYSIWESRQALWDFIYRTSHLPYLRRRREWFHHNTVPSAVLWWVEEGEIPSLKDGLERLEHLREHGPTPHAFTFKDFYETTTIPRHISSWVPSPQTT</sequence>
<dbReference type="Pfam" id="PF11695">
    <property type="entry name" value="DUF3291"/>
    <property type="match status" value="1"/>
</dbReference>
<dbReference type="SUPFAM" id="SSF54909">
    <property type="entry name" value="Dimeric alpha+beta barrel"/>
    <property type="match status" value="1"/>
</dbReference>
<evidence type="ECO:0000313" key="2">
    <source>
        <dbReference type="EMBL" id="MBA2896320.1"/>
    </source>
</evidence>
<gene>
    <name evidence="2" type="ORF">HNR30_007711</name>
</gene>